<gene>
    <name evidence="1" type="ORF">QT385_03370</name>
</gene>
<name>A0ABD5B209_ELIMR</name>
<organism evidence="1 2">
    <name type="scientific">Elizabethkingia miricola</name>
    <name type="common">Chryseobacterium miricola</name>
    <dbReference type="NCBI Taxonomy" id="172045"/>
    <lineage>
        <taxon>Bacteria</taxon>
        <taxon>Pseudomonadati</taxon>
        <taxon>Bacteroidota</taxon>
        <taxon>Flavobacteriia</taxon>
        <taxon>Flavobacteriales</taxon>
        <taxon>Weeksellaceae</taxon>
        <taxon>Elizabethkingia</taxon>
    </lineage>
</organism>
<proteinExistence type="predicted"/>
<dbReference type="AlphaFoldDB" id="A0ABD5B209"/>
<accession>A0ABD5B209</accession>
<dbReference type="EMBL" id="JAUCQJ010000001">
    <property type="protein sequence ID" value="MDQ8747666.1"/>
    <property type="molecule type" value="Genomic_DNA"/>
</dbReference>
<evidence type="ECO:0000313" key="2">
    <source>
        <dbReference type="Proteomes" id="UP001239265"/>
    </source>
</evidence>
<sequence>MDITTKIVDLFSGENSLISTNVEEIKLEKDEFGELQIHISISNFSKKSKFFRVHLLFTKIVEFQFYYSSNYSFYNIENYKLLYIEDQVYLSLDPDEHLESKSLSDLDFILAKSVLLL</sequence>
<dbReference type="RefSeq" id="WP_078794337.1">
    <property type="nucleotide sequence ID" value="NZ_JAUCQJ010000001.1"/>
</dbReference>
<reference evidence="1 2" key="1">
    <citation type="submission" date="2023-06" db="EMBL/GenBank/DDBJ databases">
        <title>Nosocomial Elizabethkingia miricola genome.</title>
        <authorList>
            <person name="Morgado S."/>
            <person name="Fonseca E."/>
            <person name="Freitas F."/>
            <person name="Vicente A.C."/>
        </authorList>
    </citation>
    <scope>NUCLEOTIDE SEQUENCE [LARGE SCALE GENOMIC DNA]</scope>
    <source>
        <strain evidence="1 2">EM15</strain>
    </source>
</reference>
<evidence type="ECO:0000313" key="1">
    <source>
        <dbReference type="EMBL" id="MDQ8747666.1"/>
    </source>
</evidence>
<comment type="caution">
    <text evidence="1">The sequence shown here is derived from an EMBL/GenBank/DDBJ whole genome shotgun (WGS) entry which is preliminary data.</text>
</comment>
<protein>
    <submittedName>
        <fullName evidence="1">Uncharacterized protein</fullName>
    </submittedName>
</protein>
<dbReference type="Proteomes" id="UP001239265">
    <property type="component" value="Unassembled WGS sequence"/>
</dbReference>